<dbReference type="GO" id="GO:0030041">
    <property type="term" value="P:actin filament polymerization"/>
    <property type="evidence" value="ECO:0007669"/>
    <property type="project" value="TreeGrafter"/>
</dbReference>
<evidence type="ECO:0000256" key="6">
    <source>
        <dbReference type="ARBA" id="ARBA00022794"/>
    </source>
</evidence>
<dbReference type="PANTHER" id="PTHR15505">
    <property type="entry name" value="RIIA DOMAIN-CONTAINING PROTEIN 1"/>
    <property type="match status" value="1"/>
</dbReference>
<organism evidence="14 15">
    <name type="scientific">Erpetoichthys calabaricus</name>
    <name type="common">Rope fish</name>
    <name type="synonym">Calamoichthys calabaricus</name>
    <dbReference type="NCBI Taxonomy" id="27687"/>
    <lineage>
        <taxon>Eukaryota</taxon>
        <taxon>Metazoa</taxon>
        <taxon>Chordata</taxon>
        <taxon>Craniata</taxon>
        <taxon>Vertebrata</taxon>
        <taxon>Euteleostomi</taxon>
        <taxon>Actinopterygii</taxon>
        <taxon>Polypteriformes</taxon>
        <taxon>Polypteridae</taxon>
        <taxon>Erpetoichthys</taxon>
    </lineage>
</organism>
<dbReference type="SUPFAM" id="SSF47391">
    <property type="entry name" value="Dimerization-anchoring domain of cAMP-dependent PK regulatory subunit"/>
    <property type="match status" value="1"/>
</dbReference>
<evidence type="ECO:0000256" key="5">
    <source>
        <dbReference type="ARBA" id="ARBA00022490"/>
    </source>
</evidence>
<evidence type="ECO:0000256" key="9">
    <source>
        <dbReference type="ARBA" id="ARBA00023242"/>
    </source>
</evidence>
<evidence type="ECO:0000256" key="11">
    <source>
        <dbReference type="ARBA" id="ARBA00037938"/>
    </source>
</evidence>
<dbReference type="PANTHER" id="PTHR15505:SF3">
    <property type="entry name" value="CILIOGENESIS-ASSOCIATED TTC17-INTERACTING PROTEIN"/>
    <property type="match status" value="1"/>
</dbReference>
<comment type="similarity">
    <text evidence="11">Belongs to the CATIP family.</text>
</comment>
<dbReference type="InterPro" id="IPR048777">
    <property type="entry name" value="CATIP_N"/>
</dbReference>
<dbReference type="InterPro" id="IPR047501">
    <property type="entry name" value="DD_CATIP"/>
</dbReference>
<dbReference type="Proteomes" id="UP000694620">
    <property type="component" value="Chromosome 8"/>
</dbReference>
<dbReference type="GO" id="GO:0005856">
    <property type="term" value="C:cytoskeleton"/>
    <property type="evidence" value="ECO:0007669"/>
    <property type="project" value="UniProtKB-SubCell"/>
</dbReference>
<gene>
    <name evidence="14" type="primary">CATIP</name>
    <name evidence="14" type="synonym">LOC114655470</name>
</gene>
<evidence type="ECO:0000313" key="14">
    <source>
        <dbReference type="Ensembl" id="ENSECRP00000012588.1"/>
    </source>
</evidence>
<evidence type="ECO:0000256" key="10">
    <source>
        <dbReference type="ARBA" id="ARBA00037538"/>
    </source>
</evidence>
<dbReference type="AlphaFoldDB" id="A0A8C4S7I1"/>
<dbReference type="GeneTree" id="ENSGT00940000154101"/>
<evidence type="ECO:0000256" key="8">
    <source>
        <dbReference type="ARBA" id="ARBA00023212"/>
    </source>
</evidence>
<evidence type="ECO:0000256" key="7">
    <source>
        <dbReference type="ARBA" id="ARBA00023136"/>
    </source>
</evidence>
<evidence type="ECO:0000256" key="1">
    <source>
        <dbReference type="ARBA" id="ARBA00004123"/>
    </source>
</evidence>
<reference evidence="14" key="3">
    <citation type="submission" date="2025-09" db="UniProtKB">
        <authorList>
            <consortium name="Ensembl"/>
        </authorList>
    </citation>
    <scope>IDENTIFICATION</scope>
</reference>
<proteinExistence type="inferred from homology"/>
<dbReference type="CDD" id="cd22973">
    <property type="entry name" value="DD_CATIP"/>
    <property type="match status" value="1"/>
</dbReference>
<name>A0A8C4S7I1_ERPCA</name>
<keyword evidence="5" id="KW-0963">Cytoplasm</keyword>
<keyword evidence="8" id="KW-0206">Cytoskeleton</keyword>
<evidence type="ECO:0000313" key="15">
    <source>
        <dbReference type="Proteomes" id="UP000694620"/>
    </source>
</evidence>
<feature type="domain" description="Ciliogenesis-associated TTC17-interacting protein N-terminal" evidence="13">
    <location>
        <begin position="15"/>
        <end position="242"/>
    </location>
</feature>
<dbReference type="GO" id="GO:0044782">
    <property type="term" value="P:cilium organization"/>
    <property type="evidence" value="ECO:0007669"/>
    <property type="project" value="TreeGrafter"/>
</dbReference>
<reference evidence="14" key="2">
    <citation type="submission" date="2025-08" db="UniProtKB">
        <authorList>
            <consortium name="Ensembl"/>
        </authorList>
    </citation>
    <scope>IDENTIFICATION</scope>
</reference>
<protein>
    <recommendedName>
        <fullName evidence="12">Ciliogenesis-associated TTC17-interacting protein</fullName>
    </recommendedName>
</protein>
<dbReference type="GO" id="GO:0005634">
    <property type="term" value="C:nucleus"/>
    <property type="evidence" value="ECO:0007669"/>
    <property type="project" value="UniProtKB-SubCell"/>
</dbReference>
<keyword evidence="9" id="KW-0539">Nucleus</keyword>
<dbReference type="Pfam" id="PF21772">
    <property type="entry name" value="CATIP_N"/>
    <property type="match status" value="1"/>
</dbReference>
<keyword evidence="7" id="KW-0472">Membrane</keyword>
<evidence type="ECO:0000259" key="13">
    <source>
        <dbReference type="Pfam" id="PF21772"/>
    </source>
</evidence>
<evidence type="ECO:0000256" key="2">
    <source>
        <dbReference type="ARBA" id="ARBA00004236"/>
    </source>
</evidence>
<comment type="function">
    <text evidence="10">Plays a role in primary ciliogenesis by modulating actin polymerization.</text>
</comment>
<keyword evidence="15" id="KW-1185">Reference proteome</keyword>
<dbReference type="OrthoDB" id="6334211at2759"/>
<comment type="subcellular location">
    <subcellularLocation>
        <location evidence="2">Cell membrane</location>
    </subcellularLocation>
    <subcellularLocation>
        <location evidence="3">Cytoplasm</location>
        <location evidence="3">Cytoskeleton</location>
    </subcellularLocation>
    <subcellularLocation>
        <location evidence="1">Nucleus</location>
    </subcellularLocation>
</comment>
<accession>A0A8C4S7I1</accession>
<keyword evidence="6" id="KW-0970">Cilium biogenesis/degradation</keyword>
<evidence type="ECO:0000256" key="4">
    <source>
        <dbReference type="ARBA" id="ARBA00022475"/>
    </source>
</evidence>
<evidence type="ECO:0000256" key="12">
    <source>
        <dbReference type="ARBA" id="ARBA00039249"/>
    </source>
</evidence>
<evidence type="ECO:0000256" key="3">
    <source>
        <dbReference type="ARBA" id="ARBA00004245"/>
    </source>
</evidence>
<keyword evidence="4" id="KW-1003">Cell membrane</keyword>
<reference evidence="14" key="1">
    <citation type="submission" date="2021-06" db="EMBL/GenBank/DDBJ databases">
        <authorList>
            <consortium name="Wellcome Sanger Institute Data Sharing"/>
        </authorList>
    </citation>
    <scope>NUCLEOTIDE SEQUENCE [LARGE SCALE GENOMIC DNA]</scope>
</reference>
<dbReference type="GO" id="GO:0005886">
    <property type="term" value="C:plasma membrane"/>
    <property type="evidence" value="ECO:0007669"/>
    <property type="project" value="UniProtKB-SubCell"/>
</dbReference>
<sequence>MAEPNDNEGPKASTEAIQFLTSILAEELQLSLFADSLVTVSDTGRELGEFTITIQQGYYHDEECFLIHANSHGSIDDIPCGTSITAYVSKKLETLEQHHHEYVKLKDHPLDRKSYMVKQDDQLVVNKIITEGEKVMRHVFTFPWNSMEGFVSEASNLLILRVLAKRQTVPTDMLFLAFDPETHLCSSSYRELGTRNQMIGNNMVEVFGIERTINSEQDISSTWHCFFLSDGHLASRVQVGSPVTMKLLVLPSLIQKDEENDKPAFEKKPLVWEEDVQLYSRFLDRKEELKASHAVYLRHHPELKALMADFLQFLLLRKPADIFIFAADYFAPFSSQKYPELSDKSSRIASTVTENAQEL</sequence>
<dbReference type="Ensembl" id="ENSECRT00000012802.1">
    <property type="protein sequence ID" value="ENSECRP00000012588.1"/>
    <property type="gene ID" value="ENSECRG00000008389.1"/>
</dbReference>